<organism evidence="2 3">
    <name type="scientific">Penicillium argentinense</name>
    <dbReference type="NCBI Taxonomy" id="1131581"/>
    <lineage>
        <taxon>Eukaryota</taxon>
        <taxon>Fungi</taxon>
        <taxon>Dikarya</taxon>
        <taxon>Ascomycota</taxon>
        <taxon>Pezizomycotina</taxon>
        <taxon>Eurotiomycetes</taxon>
        <taxon>Eurotiomycetidae</taxon>
        <taxon>Eurotiales</taxon>
        <taxon>Aspergillaceae</taxon>
        <taxon>Penicillium</taxon>
    </lineage>
</organism>
<dbReference type="GeneID" id="81357427"/>
<reference evidence="2" key="1">
    <citation type="submission" date="2022-11" db="EMBL/GenBank/DDBJ databases">
        <authorList>
            <person name="Petersen C."/>
        </authorList>
    </citation>
    <scope>NUCLEOTIDE SEQUENCE</scope>
    <source>
        <strain evidence="2">IBT 30761</strain>
    </source>
</reference>
<accession>A0A9W9KAF8</accession>
<protein>
    <submittedName>
        <fullName evidence="2">Uncharacterized protein</fullName>
    </submittedName>
</protein>
<evidence type="ECO:0000256" key="1">
    <source>
        <dbReference type="SAM" id="MobiDB-lite"/>
    </source>
</evidence>
<comment type="caution">
    <text evidence="2">The sequence shown here is derived from an EMBL/GenBank/DDBJ whole genome shotgun (WGS) entry which is preliminary data.</text>
</comment>
<sequence>MDFLRIPVDKHDIKPIAIIRLCSTFTVSYSSNVITPTPSLETIRPGTFDPANHYTKDAYQPSDHVANYLYSLSLSLTEVKPQKRPQNAHHKLYHKRSERGQKNSRNNHLILKSGIGVYSSVENKPESHLPAHRELTDSITPLSRDSVIYIRKHLTKAQARQQPI</sequence>
<gene>
    <name evidence="2" type="ORF">N7532_005954</name>
</gene>
<evidence type="ECO:0000313" key="2">
    <source>
        <dbReference type="EMBL" id="KAJ5098953.1"/>
    </source>
</evidence>
<dbReference type="RefSeq" id="XP_056474607.1">
    <property type="nucleotide sequence ID" value="XM_056618448.1"/>
</dbReference>
<feature type="region of interest" description="Disordered" evidence="1">
    <location>
        <begin position="83"/>
        <end position="105"/>
    </location>
</feature>
<dbReference type="EMBL" id="JAPQKI010000005">
    <property type="protein sequence ID" value="KAJ5098953.1"/>
    <property type="molecule type" value="Genomic_DNA"/>
</dbReference>
<evidence type="ECO:0000313" key="3">
    <source>
        <dbReference type="Proteomes" id="UP001149074"/>
    </source>
</evidence>
<dbReference type="Proteomes" id="UP001149074">
    <property type="component" value="Unassembled WGS sequence"/>
</dbReference>
<keyword evidence="3" id="KW-1185">Reference proteome</keyword>
<name>A0A9W9KAF8_9EURO</name>
<feature type="compositionally biased region" description="Basic residues" evidence="1">
    <location>
        <begin position="83"/>
        <end position="97"/>
    </location>
</feature>
<proteinExistence type="predicted"/>
<reference evidence="2" key="2">
    <citation type="journal article" date="2023" name="IMA Fungus">
        <title>Comparative genomic study of the Penicillium genus elucidates a diverse pangenome and 15 lateral gene transfer events.</title>
        <authorList>
            <person name="Petersen C."/>
            <person name="Sorensen T."/>
            <person name="Nielsen M.R."/>
            <person name="Sondergaard T.E."/>
            <person name="Sorensen J.L."/>
            <person name="Fitzpatrick D.A."/>
            <person name="Frisvad J.C."/>
            <person name="Nielsen K.L."/>
        </authorList>
    </citation>
    <scope>NUCLEOTIDE SEQUENCE</scope>
    <source>
        <strain evidence="2">IBT 30761</strain>
    </source>
</reference>
<dbReference type="AlphaFoldDB" id="A0A9W9KAF8"/>